<accession>A0AAU7FCN6</accession>
<evidence type="ECO:0000313" key="2">
    <source>
        <dbReference type="EMBL" id="XBM01448.1"/>
    </source>
</evidence>
<reference evidence="2" key="1">
    <citation type="submission" date="2024-05" db="EMBL/GenBank/DDBJ databases">
        <authorList>
            <person name="Yang L."/>
            <person name="Pan L."/>
        </authorList>
    </citation>
    <scope>NUCLEOTIDE SEQUENCE</scope>
    <source>
        <strain evidence="2">FCG-7</strain>
    </source>
</reference>
<dbReference type="RefSeq" id="WP_348945745.1">
    <property type="nucleotide sequence ID" value="NZ_CP157355.1"/>
</dbReference>
<name>A0AAU7FCN6_9NEIS</name>
<organism evidence="2">
    <name type="scientific">Chitinibacter mangrovi</name>
    <dbReference type="NCBI Taxonomy" id="3153927"/>
    <lineage>
        <taxon>Bacteria</taxon>
        <taxon>Pseudomonadati</taxon>
        <taxon>Pseudomonadota</taxon>
        <taxon>Betaproteobacteria</taxon>
        <taxon>Neisseriales</taxon>
        <taxon>Chitinibacteraceae</taxon>
        <taxon>Chitinibacter</taxon>
    </lineage>
</organism>
<gene>
    <name evidence="2" type="ORF">ABHF33_03955</name>
</gene>
<dbReference type="EMBL" id="CP157355">
    <property type="protein sequence ID" value="XBM01448.1"/>
    <property type="molecule type" value="Genomic_DNA"/>
</dbReference>
<sequence>MSHFPQLPIVSGQCADVLDILQQHQRSNQPVISFYLTADCAIPEAAARIHDLRCKGFNIKTTVLPEVLYRGKTRRKVAQYSLGSPLWPSPEYVAKANKSKRE</sequence>
<proteinExistence type="predicted"/>
<dbReference type="InterPro" id="IPR055245">
    <property type="entry name" value="HTH_proteobacteria"/>
</dbReference>
<dbReference type="KEGG" id="cmav:ABHF33_03955"/>
<feature type="domain" description="Winged helix-turn-helix" evidence="1">
    <location>
        <begin position="13"/>
        <end position="84"/>
    </location>
</feature>
<dbReference type="AlphaFoldDB" id="A0AAU7FCN6"/>
<evidence type="ECO:0000259" key="1">
    <source>
        <dbReference type="Pfam" id="PF14090"/>
    </source>
</evidence>
<dbReference type="Pfam" id="PF14090">
    <property type="entry name" value="HTH_39"/>
    <property type="match status" value="1"/>
</dbReference>
<protein>
    <submittedName>
        <fullName evidence="2">Helix-turn-helix domain-containing protein</fullName>
    </submittedName>
</protein>